<accession>W0DIP3</accession>
<dbReference type="Gene3D" id="3.30.700.10">
    <property type="entry name" value="Glycoprotein, Type 4 Pilin"/>
    <property type="match status" value="1"/>
</dbReference>
<dbReference type="RefSeq" id="WP_025306297.1">
    <property type="nucleotide sequence ID" value="NZ_CP007028.1"/>
</dbReference>
<evidence type="ECO:0000313" key="3">
    <source>
        <dbReference type="Proteomes" id="UP000018914"/>
    </source>
</evidence>
<sequence>MDRKVKGITIMEVLVVMAIIAILASASMFGLRNLVQRERLYSAMTQVANDLKEVQFRSMSSNMVWGVRFCANQNQYKIFAVDPSTVGGGCPRDADPSCTNDATTQRLVSLPPGVSPEADFYVLFDRRGYPLNWNCGIGAINITLKNSYGRRTVFVDSVGRIRYE</sequence>
<dbReference type="STRING" id="75906.THERU_05750"/>
<dbReference type="EMBL" id="CP007028">
    <property type="protein sequence ID" value="AHE96873.1"/>
    <property type="molecule type" value="Genomic_DNA"/>
</dbReference>
<organism evidence="3">
    <name type="scientific">Thermocrinis ruber</name>
    <dbReference type="NCBI Taxonomy" id="75906"/>
    <lineage>
        <taxon>Bacteria</taxon>
        <taxon>Pseudomonadati</taxon>
        <taxon>Aquificota</taxon>
        <taxon>Aquificia</taxon>
        <taxon>Aquificales</taxon>
        <taxon>Aquificaceae</taxon>
        <taxon>Thermocrinis</taxon>
    </lineage>
</organism>
<dbReference type="AlphaFoldDB" id="W0DIP3"/>
<dbReference type="Proteomes" id="UP000018914">
    <property type="component" value="Chromosome"/>
</dbReference>
<dbReference type="OrthoDB" id="13826at2"/>
<keyword evidence="3" id="KW-1185">Reference proteome</keyword>
<proteinExistence type="predicted"/>
<protein>
    <recommendedName>
        <fullName evidence="4">Prepilin-type N-terminal cleavage/methylation domain-containing protein</fullName>
    </recommendedName>
</protein>
<evidence type="ECO:0008006" key="4">
    <source>
        <dbReference type="Google" id="ProtNLM"/>
    </source>
</evidence>
<keyword evidence="1" id="KW-0812">Transmembrane</keyword>
<dbReference type="HOGENOM" id="CLU_1626217_0_0_0"/>
<name>W0DIP3_9AQUI</name>
<dbReference type="Pfam" id="PF07963">
    <property type="entry name" value="N_methyl"/>
    <property type="match status" value="1"/>
</dbReference>
<feature type="transmembrane region" description="Helical" evidence="1">
    <location>
        <begin position="12"/>
        <end position="31"/>
    </location>
</feature>
<dbReference type="KEGG" id="trd:THERU_05750"/>
<evidence type="ECO:0000313" key="2">
    <source>
        <dbReference type="EMBL" id="AHE96873.1"/>
    </source>
</evidence>
<dbReference type="eggNOG" id="COG2165">
    <property type="taxonomic scope" value="Bacteria"/>
</dbReference>
<reference evidence="2 3" key="1">
    <citation type="submission" date="2013-12" db="EMBL/GenBank/DDBJ databases">
        <authorList>
            <consortium name="DOE Joint Genome Institute"/>
            <person name="Eisen J."/>
            <person name="Huntemann M."/>
            <person name="Han J."/>
            <person name="Chen A."/>
            <person name="Kyrpides N."/>
            <person name="Mavromatis K."/>
            <person name="Markowitz V."/>
            <person name="Palaniappan K."/>
            <person name="Ivanova N."/>
            <person name="Schaumberg A."/>
            <person name="Pati A."/>
            <person name="Liolios K."/>
            <person name="Nordberg H.P."/>
            <person name="Cantor M.N."/>
            <person name="Hua S.X."/>
            <person name="Woyke T."/>
        </authorList>
    </citation>
    <scope>NUCLEOTIDE SEQUENCE [LARGE SCALE GENOMIC DNA]</scope>
    <source>
        <strain evidence="2 3">DSM 23557</strain>
    </source>
</reference>
<evidence type="ECO:0000256" key="1">
    <source>
        <dbReference type="SAM" id="Phobius"/>
    </source>
</evidence>
<keyword evidence="1" id="KW-1133">Transmembrane helix</keyword>
<keyword evidence="1" id="KW-0472">Membrane</keyword>
<dbReference type="InterPro" id="IPR045584">
    <property type="entry name" value="Pilin-like"/>
</dbReference>
<dbReference type="SUPFAM" id="SSF54523">
    <property type="entry name" value="Pili subunits"/>
    <property type="match status" value="1"/>
</dbReference>
<dbReference type="NCBIfam" id="TIGR02532">
    <property type="entry name" value="IV_pilin_GFxxxE"/>
    <property type="match status" value="1"/>
</dbReference>
<gene>
    <name evidence="2" type="ORF">THERU_05750</name>
</gene>
<dbReference type="InterPro" id="IPR012902">
    <property type="entry name" value="N_methyl_site"/>
</dbReference>